<gene>
    <name evidence="2" type="ORF">GOEFS_034_00020</name>
</gene>
<accession>H0QXB8</accession>
<evidence type="ECO:0008006" key="4">
    <source>
        <dbReference type="Google" id="ProtNLM"/>
    </source>
</evidence>
<comment type="caution">
    <text evidence="2">The sequence shown here is derived from an EMBL/GenBank/DDBJ whole genome shotgun (WGS) entry which is preliminary data.</text>
</comment>
<dbReference type="EMBL" id="BAEH01000034">
    <property type="protein sequence ID" value="GAB17469.1"/>
    <property type="molecule type" value="Genomic_DNA"/>
</dbReference>
<sequence>CDLDHWIEFDHADTSAGGQTDPGNLGAKDRFAHNRKTHGDWVDDLIVEPDGHVRPIFITSDGVVIEGRAGPGLDLFPGLRRYRFVSPEAAVRRKPPEERTPTKYRTRTADKHARRAAERERNRAAREADKRLNPKVVQRIIAADLADASRGEPPF</sequence>
<dbReference type="AlphaFoldDB" id="H0QXB8"/>
<proteinExistence type="predicted"/>
<evidence type="ECO:0000256" key="1">
    <source>
        <dbReference type="SAM" id="MobiDB-lite"/>
    </source>
</evidence>
<feature type="region of interest" description="Disordered" evidence="1">
    <location>
        <begin position="87"/>
        <end position="131"/>
    </location>
</feature>
<protein>
    <recommendedName>
        <fullName evidence="4">HNH endonuclease</fullName>
    </recommendedName>
</protein>
<evidence type="ECO:0000313" key="3">
    <source>
        <dbReference type="Proteomes" id="UP000035034"/>
    </source>
</evidence>
<organism evidence="2 3">
    <name type="scientific">Gordonia effusa NBRC 100432</name>
    <dbReference type="NCBI Taxonomy" id="1077974"/>
    <lineage>
        <taxon>Bacteria</taxon>
        <taxon>Bacillati</taxon>
        <taxon>Actinomycetota</taxon>
        <taxon>Actinomycetes</taxon>
        <taxon>Mycobacteriales</taxon>
        <taxon>Gordoniaceae</taxon>
        <taxon>Gordonia</taxon>
    </lineage>
</organism>
<feature type="compositionally biased region" description="Basic and acidic residues" evidence="1">
    <location>
        <begin position="90"/>
        <end position="131"/>
    </location>
</feature>
<keyword evidence="3" id="KW-1185">Reference proteome</keyword>
<dbReference type="Proteomes" id="UP000035034">
    <property type="component" value="Unassembled WGS sequence"/>
</dbReference>
<evidence type="ECO:0000313" key="2">
    <source>
        <dbReference type="EMBL" id="GAB17469.1"/>
    </source>
</evidence>
<reference evidence="2 3" key="1">
    <citation type="submission" date="2011-12" db="EMBL/GenBank/DDBJ databases">
        <title>Whole genome shotgun sequence of Gordonia effusa NBRC 100432.</title>
        <authorList>
            <person name="Yoshida I."/>
            <person name="Takarada H."/>
            <person name="Hosoyama A."/>
            <person name="Tsuchikane K."/>
            <person name="Katsumata H."/>
            <person name="Yamazaki S."/>
            <person name="Fujita N."/>
        </authorList>
    </citation>
    <scope>NUCLEOTIDE SEQUENCE [LARGE SCALE GENOMIC DNA]</scope>
    <source>
        <strain evidence="2 3">NBRC 100432</strain>
    </source>
</reference>
<feature type="non-terminal residue" evidence="2">
    <location>
        <position position="1"/>
    </location>
</feature>
<dbReference type="STRING" id="1077974.GOEFS_034_00020"/>
<name>H0QXB8_9ACTN</name>